<feature type="transmembrane region" description="Helical" evidence="9">
    <location>
        <begin position="595"/>
        <end position="615"/>
    </location>
</feature>
<evidence type="ECO:0000313" key="13">
    <source>
        <dbReference type="EnsemblMetazoa" id="XP_031785500"/>
    </source>
</evidence>
<sequence>MKPDWRIFCLFALTIPWISSSVISSRLVSDYFLHQGVKQITVFACWDLYERADFARKVVELDLKLAYSPTHPLVADMSKMLKFNYYKLGILLDLDCPESEEILRRVTSNRLPYNESYFWMMTTTSDVVPCEILEPLPLSINAEMTVVLQGNDGFYSLYDVYNPSYRHGGKLNVTYMGNWSPENGLIVELTQYKYKRRGDLHGMYLNFSIVVDHPPKTVDMNTYLMNPIDRHLDTMHRYNYALTRQLRDYYNFTMNLLRGTTWGYKVNGSFNGILGDMVKGIVDVGATPFRWKMERLDVMEYTVQTWVAGPTVILRHPKKNDLSNQFFKPFSREIWMLTTVVAIVNWLLLYLTVKVEQHYNKNYEKKNLGTLDTHPASETALITTAALCQQGLSDGPSLYSGRIVFISLFLWALMLYQFYSASVVGSLLAVPPRFITTPQALLESTMELGAEDIAYNYDFFATHPDPIVLELNKKKLMVNKHRKKAPYFTPEEGLKKVQKGGFAFQVDIATAYKIIEDTFDEDEICDLQEIRLLPPAHTATGTAKHSPFKKMVTYGMRQIVEKGMASRLRHVWHHRRPRCPESHSSLPTPVALKEFSPALLMFATGIAIAIFVMLIENLFRKYYYIVARSPAQILPVQNGNQEENGRVLSAGSVSDVTELNMLAIVALVALIPTVAVRGKVLDPGFTMEYFRPKNVEQIVVFACWNESDSFDYSRQVVSANTRISYSDIRDDLEMERILKVNYYKIGVVLDLDCPKNYAVFDQFSAARLPFNESYFWLVVTSATEVPEASLAGLPLTIESELTLALARKPSLYELYDVYNHAYRHGGKLNVTSMGYWDSDGGLRNYLTQYKYKRRQDFHGVTLNFSIVLMNKPRPDFETYLTTPIDPHLDSMIRFHYALVLQLRDMYNFKINLMRAKTWGYVVNGSFNGILGDMMKGIVDISAAPFQYKEERMDACEFTVETYVVKPYLMFRHPKKSDVRNPFLKPFRTNVWWLTLNVSIVCWIMLLIIVKIEDHYNSKPDHRLYSNACSETALITFAAVSQQGLSEGPHLYSGRIVFITLFLWALLMYQFYSASIVGSLLAAPPRFINNLIDLANSDLHVASEDIPYSHDYFKTTTDPAGKYLWEKKFKPPLKKKSWTTAQDGLNEVSKGGYAFFIDSATGYKIIEDTFTQAQICDLTEIELLPPRYVTIVTAKHSPFKKMVIYGLRQIVERGLTNRLFRIWHHRRPSCPESFRSQPVAVELQEFSPAMFMIVGGLILATIVMAGEHLYYHPKHRRRLALPYCCCCSSDDV</sequence>
<evidence type="ECO:0000256" key="2">
    <source>
        <dbReference type="ARBA" id="ARBA00008685"/>
    </source>
</evidence>
<accession>A0A7M7QH78</accession>
<feature type="domain" description="Ionotropic receptor 75a N-terminal" evidence="12">
    <location>
        <begin position="686"/>
        <end position="867"/>
    </location>
</feature>
<feature type="transmembrane region" description="Helical" evidence="9">
    <location>
        <begin position="399"/>
        <end position="419"/>
    </location>
</feature>
<dbReference type="KEGG" id="nvi:103316484"/>
<comment type="similarity">
    <text evidence="2">Belongs to the glutamate-gated ion channel (TC 1.A.10.1) family.</text>
</comment>
<keyword evidence="5 9" id="KW-1133">Transmembrane helix</keyword>
<dbReference type="PANTHER" id="PTHR42643:SF33">
    <property type="entry name" value="GLUTAMATE RECEPTOR 2-LIKE PROTEIN"/>
    <property type="match status" value="1"/>
</dbReference>
<dbReference type="Pfam" id="PF00060">
    <property type="entry name" value="Lig_chan"/>
    <property type="match status" value="2"/>
</dbReference>
<comment type="subcellular location">
    <subcellularLocation>
        <location evidence="1">Cell membrane</location>
        <topology evidence="1">Multi-pass membrane protein</topology>
    </subcellularLocation>
</comment>
<feature type="domain" description="Ionotropic receptor 75a N-terminal" evidence="12">
    <location>
        <begin position="25"/>
        <end position="210"/>
    </location>
</feature>
<dbReference type="SUPFAM" id="SSF53850">
    <property type="entry name" value="Periplasmic binding protein-like II"/>
    <property type="match status" value="2"/>
</dbReference>
<dbReference type="RefSeq" id="XP_031785500.1">
    <property type="nucleotide sequence ID" value="XM_031929640.1"/>
</dbReference>
<keyword evidence="8" id="KW-0325">Glycoprotein</keyword>
<feature type="transmembrane region" description="Helical" evidence="9">
    <location>
        <begin position="990"/>
        <end position="1011"/>
    </location>
</feature>
<dbReference type="InterPro" id="IPR057074">
    <property type="entry name" value="IR75A_N"/>
</dbReference>
<evidence type="ECO:0000256" key="10">
    <source>
        <dbReference type="SAM" id="SignalP"/>
    </source>
</evidence>
<dbReference type="GO" id="GO:0050906">
    <property type="term" value="P:detection of stimulus involved in sensory perception"/>
    <property type="evidence" value="ECO:0007669"/>
    <property type="project" value="UniProtKB-ARBA"/>
</dbReference>
<organism evidence="13 14">
    <name type="scientific">Nasonia vitripennis</name>
    <name type="common">Parasitic wasp</name>
    <dbReference type="NCBI Taxonomy" id="7425"/>
    <lineage>
        <taxon>Eukaryota</taxon>
        <taxon>Metazoa</taxon>
        <taxon>Ecdysozoa</taxon>
        <taxon>Arthropoda</taxon>
        <taxon>Hexapoda</taxon>
        <taxon>Insecta</taxon>
        <taxon>Pterygota</taxon>
        <taxon>Neoptera</taxon>
        <taxon>Endopterygota</taxon>
        <taxon>Hymenoptera</taxon>
        <taxon>Apocrita</taxon>
        <taxon>Proctotrupomorpha</taxon>
        <taxon>Chalcidoidea</taxon>
        <taxon>Pteromalidae</taxon>
        <taxon>Pteromalinae</taxon>
        <taxon>Nasonia</taxon>
    </lineage>
</organism>
<keyword evidence="3" id="KW-1003">Cell membrane</keyword>
<evidence type="ECO:0000256" key="8">
    <source>
        <dbReference type="ARBA" id="ARBA00023180"/>
    </source>
</evidence>
<dbReference type="PANTHER" id="PTHR42643">
    <property type="entry name" value="IONOTROPIC RECEPTOR 20A-RELATED"/>
    <property type="match status" value="1"/>
</dbReference>
<dbReference type="Pfam" id="PF24576">
    <property type="entry name" value="IR75A_N"/>
    <property type="match status" value="2"/>
</dbReference>
<keyword evidence="4 9" id="KW-0812">Transmembrane</keyword>
<keyword evidence="14" id="KW-1185">Reference proteome</keyword>
<dbReference type="Gene3D" id="3.40.190.10">
    <property type="entry name" value="Periplasmic binding protein-like II"/>
    <property type="match status" value="2"/>
</dbReference>
<dbReference type="InParanoid" id="A0A7M7QH78"/>
<evidence type="ECO:0000313" key="14">
    <source>
        <dbReference type="Proteomes" id="UP000002358"/>
    </source>
</evidence>
<feature type="domain" description="Ionotropic glutamate receptor C-terminal" evidence="11">
    <location>
        <begin position="989"/>
        <end position="1195"/>
    </location>
</feature>
<evidence type="ECO:0000259" key="11">
    <source>
        <dbReference type="Pfam" id="PF00060"/>
    </source>
</evidence>
<evidence type="ECO:0000256" key="7">
    <source>
        <dbReference type="ARBA" id="ARBA00023170"/>
    </source>
</evidence>
<evidence type="ECO:0000259" key="12">
    <source>
        <dbReference type="Pfam" id="PF24576"/>
    </source>
</evidence>
<feature type="signal peptide" evidence="10">
    <location>
        <begin position="1"/>
        <end position="20"/>
    </location>
</feature>
<protein>
    <submittedName>
        <fullName evidence="13">Uncharacterized protein</fullName>
    </submittedName>
</protein>
<dbReference type="Proteomes" id="UP000002358">
    <property type="component" value="Chromosome 4"/>
</dbReference>
<evidence type="ECO:0000256" key="5">
    <source>
        <dbReference type="ARBA" id="ARBA00022989"/>
    </source>
</evidence>
<evidence type="ECO:0000256" key="6">
    <source>
        <dbReference type="ARBA" id="ARBA00023136"/>
    </source>
</evidence>
<keyword evidence="6 9" id="KW-0472">Membrane</keyword>
<evidence type="ECO:0000256" key="9">
    <source>
        <dbReference type="SAM" id="Phobius"/>
    </source>
</evidence>
<dbReference type="GO" id="GO:0015276">
    <property type="term" value="F:ligand-gated monoatomic ion channel activity"/>
    <property type="evidence" value="ECO:0007669"/>
    <property type="project" value="InterPro"/>
</dbReference>
<feature type="domain" description="Ionotropic glutamate receptor C-terminal" evidence="11">
    <location>
        <begin position="332"/>
        <end position="602"/>
    </location>
</feature>
<reference evidence="13" key="1">
    <citation type="submission" date="2021-01" db="UniProtKB">
        <authorList>
            <consortium name="EnsemblMetazoa"/>
        </authorList>
    </citation>
    <scope>IDENTIFICATION</scope>
</reference>
<proteinExistence type="inferred from homology"/>
<evidence type="ECO:0000256" key="1">
    <source>
        <dbReference type="ARBA" id="ARBA00004651"/>
    </source>
</evidence>
<keyword evidence="10" id="KW-0732">Signal</keyword>
<name>A0A7M7QH78_NASVI</name>
<dbReference type="InterPro" id="IPR001320">
    <property type="entry name" value="Iontro_rcpt_C"/>
</dbReference>
<dbReference type="EnsemblMetazoa" id="XM_031929640">
    <property type="protein sequence ID" value="XP_031785500"/>
    <property type="gene ID" value="LOC103316484"/>
</dbReference>
<dbReference type="Gene3D" id="1.10.287.70">
    <property type="match status" value="2"/>
</dbReference>
<dbReference type="GeneID" id="103316484"/>
<feature type="chain" id="PRO_5029767235" evidence="10">
    <location>
        <begin position="21"/>
        <end position="1291"/>
    </location>
</feature>
<dbReference type="InterPro" id="IPR052192">
    <property type="entry name" value="Insect_Ionotropic_Sensory_Rcpt"/>
</dbReference>
<dbReference type="GO" id="GO:0005886">
    <property type="term" value="C:plasma membrane"/>
    <property type="evidence" value="ECO:0007669"/>
    <property type="project" value="UniProtKB-SubCell"/>
</dbReference>
<evidence type="ECO:0000256" key="4">
    <source>
        <dbReference type="ARBA" id="ARBA00022692"/>
    </source>
</evidence>
<feature type="transmembrane region" description="Helical" evidence="9">
    <location>
        <begin position="1248"/>
        <end position="1270"/>
    </location>
</feature>
<evidence type="ECO:0000256" key="3">
    <source>
        <dbReference type="ARBA" id="ARBA00022475"/>
    </source>
</evidence>
<feature type="transmembrane region" description="Helical" evidence="9">
    <location>
        <begin position="334"/>
        <end position="353"/>
    </location>
</feature>
<feature type="transmembrane region" description="Helical" evidence="9">
    <location>
        <begin position="1051"/>
        <end position="1071"/>
    </location>
</feature>
<keyword evidence="7" id="KW-0675">Receptor</keyword>
<dbReference type="OrthoDB" id="413361at2759"/>